<keyword evidence="2 7" id="KW-0436">Ligase</keyword>
<gene>
    <name evidence="10" type="ORF">BB559_000059</name>
</gene>
<evidence type="ECO:0000313" key="10">
    <source>
        <dbReference type="EMBL" id="PVV00173.1"/>
    </source>
</evidence>
<dbReference type="PANTHER" id="PTHR43311:SF2">
    <property type="entry name" value="GLUTAMATE--TRNA LIGASE, MITOCHONDRIAL-RELATED"/>
    <property type="match status" value="1"/>
</dbReference>
<organism evidence="10 11">
    <name type="scientific">Furculomyces boomerangus</name>
    <dbReference type="NCBI Taxonomy" id="61424"/>
    <lineage>
        <taxon>Eukaryota</taxon>
        <taxon>Fungi</taxon>
        <taxon>Fungi incertae sedis</taxon>
        <taxon>Zoopagomycota</taxon>
        <taxon>Kickxellomycotina</taxon>
        <taxon>Harpellomycetes</taxon>
        <taxon>Harpellales</taxon>
        <taxon>Harpellaceae</taxon>
        <taxon>Furculomyces</taxon>
    </lineage>
</organism>
<evidence type="ECO:0000256" key="4">
    <source>
        <dbReference type="ARBA" id="ARBA00022840"/>
    </source>
</evidence>
<accession>A0A2T9Z6G2</accession>
<dbReference type="Pfam" id="PF19269">
    <property type="entry name" value="Anticodon_2"/>
    <property type="match status" value="1"/>
</dbReference>
<evidence type="ECO:0000313" key="11">
    <source>
        <dbReference type="Proteomes" id="UP000245699"/>
    </source>
</evidence>
<dbReference type="GO" id="GO:0000049">
    <property type="term" value="F:tRNA binding"/>
    <property type="evidence" value="ECO:0007669"/>
    <property type="project" value="InterPro"/>
</dbReference>
<dbReference type="OrthoDB" id="428822at2759"/>
<dbReference type="Gene3D" id="3.40.50.620">
    <property type="entry name" value="HUPs"/>
    <property type="match status" value="1"/>
</dbReference>
<name>A0A2T9Z6G2_9FUNG</name>
<dbReference type="GO" id="GO:0005524">
    <property type="term" value="F:ATP binding"/>
    <property type="evidence" value="ECO:0007669"/>
    <property type="project" value="UniProtKB-KW"/>
</dbReference>
<dbReference type="AlphaFoldDB" id="A0A2T9Z6G2"/>
<comment type="caution">
    <text evidence="10">The sequence shown here is derived from an EMBL/GenBank/DDBJ whole genome shotgun (WGS) entry which is preliminary data.</text>
</comment>
<dbReference type="Gene3D" id="1.10.10.350">
    <property type="match status" value="1"/>
</dbReference>
<evidence type="ECO:0000259" key="9">
    <source>
        <dbReference type="Pfam" id="PF19269"/>
    </source>
</evidence>
<dbReference type="GO" id="GO:0006424">
    <property type="term" value="P:glutamyl-tRNA aminoacylation"/>
    <property type="evidence" value="ECO:0007669"/>
    <property type="project" value="TreeGrafter"/>
</dbReference>
<keyword evidence="5 7" id="KW-0648">Protein biosynthesis</keyword>
<evidence type="ECO:0000256" key="3">
    <source>
        <dbReference type="ARBA" id="ARBA00022741"/>
    </source>
</evidence>
<dbReference type="InterPro" id="IPR049940">
    <property type="entry name" value="GluQ/Sye"/>
</dbReference>
<proteinExistence type="inferred from homology"/>
<feature type="domain" description="Aminoacyl-tRNA synthetase class I anticodon-binding" evidence="9">
    <location>
        <begin position="231"/>
        <end position="382"/>
    </location>
</feature>
<dbReference type="Pfam" id="PF00749">
    <property type="entry name" value="tRNA-synt_1c"/>
    <property type="match status" value="1"/>
</dbReference>
<dbReference type="STRING" id="61424.A0A2T9Z6G2"/>
<keyword evidence="3 7" id="KW-0547">Nucleotide-binding</keyword>
<comment type="similarity">
    <text evidence="1">Belongs to the class-I aminoacyl-tRNA synthetase family. Glutamate--tRNA ligase type 1 subfamily.</text>
</comment>
<evidence type="ECO:0000256" key="1">
    <source>
        <dbReference type="ARBA" id="ARBA00007894"/>
    </source>
</evidence>
<dbReference type="InterPro" id="IPR020751">
    <property type="entry name" value="aa-tRNA-synth_I_codon-bd_sub2"/>
</dbReference>
<dbReference type="PANTHER" id="PTHR43311">
    <property type="entry name" value="GLUTAMATE--TRNA LIGASE"/>
    <property type="match status" value="1"/>
</dbReference>
<evidence type="ECO:0000256" key="5">
    <source>
        <dbReference type="ARBA" id="ARBA00022917"/>
    </source>
</evidence>
<keyword evidence="6 7" id="KW-0030">Aminoacyl-tRNA synthetase</keyword>
<evidence type="ECO:0000256" key="7">
    <source>
        <dbReference type="RuleBase" id="RU363037"/>
    </source>
</evidence>
<dbReference type="EMBL" id="MBFT01000004">
    <property type="protein sequence ID" value="PVV00173.1"/>
    <property type="molecule type" value="Genomic_DNA"/>
</dbReference>
<dbReference type="InterPro" id="IPR014729">
    <property type="entry name" value="Rossmann-like_a/b/a_fold"/>
</dbReference>
<sequence>MREKATAEGRIPVYDKRCSHLEKPQIENLIKNGKHFTIRLKCPTDTSLVTDVVYGKIKMGLAQQDDAVLVKSDGTPTYHLAHPIDDHLMRITHVFRGEEWLPSTPKHLAVFRGLGWTPPKYVHLPLLFNKNRTKLSKRSGDVDVHSFIEKGYLPEAVINFVAYLGWTPKTSGKEVLSLDEMAEIFSLEELNRGNPIVNMDKLNWFNGKYISEHLSNPQTLEAIAKEMQPKIKEFLNLEEPPKLKDVINALFLSKDKLDVYMDICDVGDYFFKNPDTKISSEVEAAMIKVADKNQIIEIMRKVLYKLEKVNSEGFKFGELESNGKDKSANWGEISKEISRELGVKPSVVSLITRISLTGKKSGPGLNDLIAALGYETVVSRLNIFEKSINI</sequence>
<reference evidence="10 11" key="1">
    <citation type="journal article" date="2018" name="MBio">
        <title>Comparative Genomics Reveals the Core Gene Toolbox for the Fungus-Insect Symbiosis.</title>
        <authorList>
            <person name="Wang Y."/>
            <person name="Stata M."/>
            <person name="Wang W."/>
            <person name="Stajich J.E."/>
            <person name="White M.M."/>
            <person name="Moncalvo J.M."/>
        </authorList>
    </citation>
    <scope>NUCLEOTIDE SEQUENCE [LARGE SCALE GENOMIC DNA]</scope>
    <source>
        <strain evidence="10 11">AUS-77-4</strain>
    </source>
</reference>
<dbReference type="Proteomes" id="UP000245699">
    <property type="component" value="Unassembled WGS sequence"/>
</dbReference>
<dbReference type="InterPro" id="IPR020058">
    <property type="entry name" value="Glu/Gln-tRNA-synth_Ib_cat-dom"/>
</dbReference>
<keyword evidence="11" id="KW-1185">Reference proteome</keyword>
<evidence type="ECO:0000256" key="6">
    <source>
        <dbReference type="ARBA" id="ARBA00023146"/>
    </source>
</evidence>
<dbReference type="GO" id="GO:0005739">
    <property type="term" value="C:mitochondrion"/>
    <property type="evidence" value="ECO:0007669"/>
    <property type="project" value="TreeGrafter"/>
</dbReference>
<evidence type="ECO:0000256" key="2">
    <source>
        <dbReference type="ARBA" id="ARBA00022598"/>
    </source>
</evidence>
<keyword evidence="4 7" id="KW-0067">ATP-binding</keyword>
<dbReference type="SUPFAM" id="SSF52374">
    <property type="entry name" value="Nucleotidylyl transferase"/>
    <property type="match status" value="1"/>
</dbReference>
<dbReference type="InterPro" id="IPR008925">
    <property type="entry name" value="aa_tRNA-synth_I_cd-bd_sf"/>
</dbReference>
<dbReference type="InterPro" id="IPR045462">
    <property type="entry name" value="aa-tRNA-synth_I_cd-bd"/>
</dbReference>
<dbReference type="GO" id="GO:0004818">
    <property type="term" value="F:glutamate-tRNA ligase activity"/>
    <property type="evidence" value="ECO:0007669"/>
    <property type="project" value="TreeGrafter"/>
</dbReference>
<evidence type="ECO:0000259" key="8">
    <source>
        <dbReference type="Pfam" id="PF00749"/>
    </source>
</evidence>
<feature type="domain" description="Glutamyl/glutaminyl-tRNA synthetase class Ib catalytic" evidence="8">
    <location>
        <begin position="2"/>
        <end position="204"/>
    </location>
</feature>
<dbReference type="SUPFAM" id="SSF48163">
    <property type="entry name" value="An anticodon-binding domain of class I aminoacyl-tRNA synthetases"/>
    <property type="match status" value="1"/>
</dbReference>
<protein>
    <submittedName>
        <fullName evidence="10">Uncharacterized protein</fullName>
    </submittedName>
</protein>